<proteinExistence type="predicted"/>
<dbReference type="KEGG" id="cmp:Cha6605_2837"/>
<dbReference type="STRING" id="1173020.Cha6605_2837"/>
<dbReference type="CDD" id="cd06533">
    <property type="entry name" value="Glyco_transf_WecG_TagA"/>
    <property type="match status" value="1"/>
</dbReference>
<dbReference type="AlphaFoldDB" id="K9UGV5"/>
<gene>
    <name evidence="3" type="ORF">Cha6605_2837</name>
</gene>
<evidence type="ECO:0000256" key="2">
    <source>
        <dbReference type="ARBA" id="ARBA00022679"/>
    </source>
</evidence>
<dbReference type="RefSeq" id="WP_015160018.1">
    <property type="nucleotide sequence ID" value="NC_019697.1"/>
</dbReference>
<protein>
    <submittedName>
        <fullName evidence="3">Exopolysaccharide biosynthesis protein, WecB/TagA/CpsF family</fullName>
    </submittedName>
</protein>
<evidence type="ECO:0000256" key="1">
    <source>
        <dbReference type="ARBA" id="ARBA00022676"/>
    </source>
</evidence>
<dbReference type="PANTHER" id="PTHR34136">
    <property type="match status" value="1"/>
</dbReference>
<dbReference type="HOGENOM" id="CLU_063203_2_0_3"/>
<name>K9UGV5_CHAP6</name>
<keyword evidence="1" id="KW-0328">Glycosyltransferase</keyword>
<organism evidence="3 4">
    <name type="scientific">Chamaesiphon minutus (strain ATCC 27169 / PCC 6605)</name>
    <dbReference type="NCBI Taxonomy" id="1173020"/>
    <lineage>
        <taxon>Bacteria</taxon>
        <taxon>Bacillati</taxon>
        <taxon>Cyanobacteriota</taxon>
        <taxon>Cyanophyceae</taxon>
        <taxon>Gomontiellales</taxon>
        <taxon>Chamaesiphonaceae</taxon>
        <taxon>Chamaesiphon</taxon>
    </lineage>
</organism>
<dbReference type="GO" id="GO:0016758">
    <property type="term" value="F:hexosyltransferase activity"/>
    <property type="evidence" value="ECO:0007669"/>
    <property type="project" value="TreeGrafter"/>
</dbReference>
<dbReference type="Pfam" id="PF03808">
    <property type="entry name" value="Glyco_tran_WecG"/>
    <property type="match status" value="1"/>
</dbReference>
<dbReference type="Proteomes" id="UP000010366">
    <property type="component" value="Chromosome"/>
</dbReference>
<dbReference type="OrthoDB" id="9771846at2"/>
<dbReference type="PATRIC" id="fig|1173020.3.peg.3238"/>
<dbReference type="eggNOG" id="COG1922">
    <property type="taxonomic scope" value="Bacteria"/>
</dbReference>
<accession>K9UGV5</accession>
<dbReference type="PANTHER" id="PTHR34136:SF1">
    <property type="entry name" value="UDP-N-ACETYL-D-MANNOSAMINURONIC ACID TRANSFERASE"/>
    <property type="match status" value="1"/>
</dbReference>
<keyword evidence="2" id="KW-0808">Transferase</keyword>
<reference evidence="3 4" key="1">
    <citation type="submission" date="2012-05" db="EMBL/GenBank/DDBJ databases">
        <title>Finished chromosome of genome of Chamaesiphon sp. PCC 6605.</title>
        <authorList>
            <consortium name="US DOE Joint Genome Institute"/>
            <person name="Gugger M."/>
            <person name="Coursin T."/>
            <person name="Rippka R."/>
            <person name="Tandeau De Marsac N."/>
            <person name="Huntemann M."/>
            <person name="Wei C.-L."/>
            <person name="Han J."/>
            <person name="Detter J.C."/>
            <person name="Han C."/>
            <person name="Tapia R."/>
            <person name="Chen A."/>
            <person name="Kyrpides N."/>
            <person name="Mavromatis K."/>
            <person name="Markowitz V."/>
            <person name="Szeto E."/>
            <person name="Ivanova N."/>
            <person name="Pagani I."/>
            <person name="Pati A."/>
            <person name="Goodwin L."/>
            <person name="Nordberg H.P."/>
            <person name="Cantor M.N."/>
            <person name="Hua S.X."/>
            <person name="Woyke T."/>
            <person name="Kerfeld C.A."/>
        </authorList>
    </citation>
    <scope>NUCLEOTIDE SEQUENCE [LARGE SCALE GENOMIC DNA]</scope>
    <source>
        <strain evidence="4">ATCC 27169 / PCC 6605</strain>
    </source>
</reference>
<dbReference type="InterPro" id="IPR004629">
    <property type="entry name" value="WecG_TagA_CpsF"/>
</dbReference>
<evidence type="ECO:0000313" key="4">
    <source>
        <dbReference type="Proteomes" id="UP000010366"/>
    </source>
</evidence>
<sequence>MELQTERSPLQHRHIIGMRVDATSYEDATERIIKWAQFRAAKRVCAANVHMAMETYDDPKFAEVVNYADLVTPDGMPLVWGLRALGIKDATRVCGPSLTLMVCEAAARHKLPIALYGGTPESLVDLTSFLLDRFPEIEIACQISPPFRELTPAEDTAYTEQIVASGARILFVGIGCPRQEIWMARHQDRIPAVMLGVGAAFNFYSGRVKHAPLWMQKIGLEWFFRLLMEPRRLWKRYLKQNPRFIFLFLQQLILSSRIDN</sequence>
<dbReference type="EMBL" id="CP003600">
    <property type="protein sequence ID" value="AFY93873.1"/>
    <property type="molecule type" value="Genomic_DNA"/>
</dbReference>
<evidence type="ECO:0000313" key="3">
    <source>
        <dbReference type="EMBL" id="AFY93873.1"/>
    </source>
</evidence>
<keyword evidence="4" id="KW-1185">Reference proteome</keyword>
<dbReference type="NCBIfam" id="TIGR00696">
    <property type="entry name" value="wecG_tagA_cpsF"/>
    <property type="match status" value="1"/>
</dbReference>